<feature type="transmembrane region" description="Helical" evidence="1">
    <location>
        <begin position="75"/>
        <end position="105"/>
    </location>
</feature>
<keyword evidence="1" id="KW-0472">Membrane</keyword>
<evidence type="ECO:0000313" key="4">
    <source>
        <dbReference type="Proteomes" id="UP001432322"/>
    </source>
</evidence>
<sequence length="141" mass="16003">MNRIITMSEPQLRAFYLISAFCFCCVLHLAGLFASPTTAINMAAKPIDNSQVKLSWVVVAATDSYDNEFNRMDEYFLGLSASTLALIGVLLLILLVSSIIAYFLYRRLHQRPEIESNSVHNGKKEEREEMIVKIEARTEVR</sequence>
<comment type="caution">
    <text evidence="2">The sequence shown here is derived from an EMBL/GenBank/DDBJ whole genome shotgun (WGS) entry which is preliminary data.</text>
</comment>
<accession>A0AAV5V9T9</accession>
<dbReference type="AlphaFoldDB" id="A0AAV5V9T9"/>
<evidence type="ECO:0000313" key="3">
    <source>
        <dbReference type="EMBL" id="GMT37729.1"/>
    </source>
</evidence>
<organism evidence="2 4">
    <name type="scientific">Pristionchus fissidentatus</name>
    <dbReference type="NCBI Taxonomy" id="1538716"/>
    <lineage>
        <taxon>Eukaryota</taxon>
        <taxon>Metazoa</taxon>
        <taxon>Ecdysozoa</taxon>
        <taxon>Nematoda</taxon>
        <taxon>Chromadorea</taxon>
        <taxon>Rhabditida</taxon>
        <taxon>Rhabditina</taxon>
        <taxon>Diplogasteromorpha</taxon>
        <taxon>Diplogasteroidea</taxon>
        <taxon>Neodiplogasteridae</taxon>
        <taxon>Pristionchus</taxon>
    </lineage>
</organism>
<feature type="non-terminal residue" evidence="2">
    <location>
        <position position="141"/>
    </location>
</feature>
<reference evidence="2" key="1">
    <citation type="submission" date="2023-10" db="EMBL/GenBank/DDBJ databases">
        <title>Genome assembly of Pristionchus species.</title>
        <authorList>
            <person name="Yoshida K."/>
            <person name="Sommer R.J."/>
        </authorList>
    </citation>
    <scope>NUCLEOTIDE SEQUENCE</scope>
    <source>
        <strain evidence="2">RS5133</strain>
    </source>
</reference>
<keyword evidence="1" id="KW-0812">Transmembrane</keyword>
<feature type="transmembrane region" description="Helical" evidence="1">
    <location>
        <begin position="12"/>
        <end position="34"/>
    </location>
</feature>
<evidence type="ECO:0000313" key="2">
    <source>
        <dbReference type="EMBL" id="GMT16091.1"/>
    </source>
</evidence>
<keyword evidence="1" id="KW-1133">Transmembrane helix</keyword>
<gene>
    <name evidence="3" type="ORF">PFISCL1PPCAC_29026</name>
    <name evidence="2" type="ORF">PFISCL1PPCAC_7388</name>
</gene>
<evidence type="ECO:0000256" key="1">
    <source>
        <dbReference type="SAM" id="Phobius"/>
    </source>
</evidence>
<dbReference type="Proteomes" id="UP001432322">
    <property type="component" value="Unassembled WGS sequence"/>
</dbReference>
<proteinExistence type="predicted"/>
<protein>
    <submittedName>
        <fullName evidence="2">Uncharacterized protein</fullName>
    </submittedName>
</protein>
<dbReference type="EMBL" id="BTSY01000241">
    <property type="protein sequence ID" value="GMT37729.1"/>
    <property type="molecule type" value="Genomic_DNA"/>
</dbReference>
<name>A0AAV5V9T9_9BILA</name>
<keyword evidence="4" id="KW-1185">Reference proteome</keyword>
<dbReference type="EMBL" id="BTSY01000002">
    <property type="protein sequence ID" value="GMT16091.1"/>
    <property type="molecule type" value="Genomic_DNA"/>
</dbReference>